<dbReference type="InterPro" id="IPR029471">
    <property type="entry name" value="HNH_5"/>
</dbReference>
<protein>
    <submittedName>
        <fullName evidence="2">HNH endonuclease</fullName>
    </submittedName>
</protein>
<dbReference type="PANTHER" id="PTHR33877">
    <property type="entry name" value="SLL1193 PROTEIN"/>
    <property type="match status" value="1"/>
</dbReference>
<gene>
    <name evidence="2" type="ORF">ENP94_02325</name>
</gene>
<evidence type="ECO:0000313" key="2">
    <source>
        <dbReference type="EMBL" id="HEA86827.1"/>
    </source>
</evidence>
<evidence type="ECO:0000259" key="1">
    <source>
        <dbReference type="SMART" id="SM00507"/>
    </source>
</evidence>
<organism evidence="2">
    <name type="scientific">candidate division WOR-3 bacterium</name>
    <dbReference type="NCBI Taxonomy" id="2052148"/>
    <lineage>
        <taxon>Bacteria</taxon>
        <taxon>Bacteria division WOR-3</taxon>
    </lineage>
</organism>
<feature type="domain" description="HNH nuclease" evidence="1">
    <location>
        <begin position="71"/>
        <end position="122"/>
    </location>
</feature>
<keyword evidence="2" id="KW-0378">Hydrolase</keyword>
<dbReference type="InterPro" id="IPR003615">
    <property type="entry name" value="HNH_nuc"/>
</dbReference>
<reference evidence="2" key="1">
    <citation type="journal article" date="2020" name="mSystems">
        <title>Genome- and Community-Level Interaction Insights into Carbon Utilization and Element Cycling Functions of Hydrothermarchaeota in Hydrothermal Sediment.</title>
        <authorList>
            <person name="Zhou Z."/>
            <person name="Liu Y."/>
            <person name="Xu W."/>
            <person name="Pan J."/>
            <person name="Luo Z.H."/>
            <person name="Li M."/>
        </authorList>
    </citation>
    <scope>NUCLEOTIDE SEQUENCE [LARGE SCALE GENOMIC DNA]</scope>
    <source>
        <strain evidence="2">SpSt-265</strain>
    </source>
</reference>
<keyword evidence="2" id="KW-0540">Nuclease</keyword>
<proteinExistence type="predicted"/>
<dbReference type="PANTHER" id="PTHR33877:SF2">
    <property type="entry name" value="OS07G0170200 PROTEIN"/>
    <property type="match status" value="1"/>
</dbReference>
<dbReference type="Pfam" id="PF14279">
    <property type="entry name" value="HNH_5"/>
    <property type="match status" value="1"/>
</dbReference>
<keyword evidence="2" id="KW-0255">Endonuclease</keyword>
<dbReference type="EMBL" id="DSLG01000002">
    <property type="protein sequence ID" value="HEA86827.1"/>
    <property type="molecule type" value="Genomic_DNA"/>
</dbReference>
<accession>A0A7C1SGE1</accession>
<dbReference type="InterPro" id="IPR052892">
    <property type="entry name" value="NA-targeting_endonuclease"/>
</dbReference>
<dbReference type="Gene3D" id="1.10.30.50">
    <property type="match status" value="1"/>
</dbReference>
<dbReference type="AlphaFoldDB" id="A0A7C1SGE1"/>
<sequence length="167" mass="19296">MLNRPVLLLNQNYEPLSLCRLKRALVLMMSRKAEPLERSELTVRTVNMNIPVPSVLRLNYYVRVHRREVPLTKRNVLRRDNHTCQYCGARKPVMTTDHVIPKALGGTDTWENLVCACPECNARKGNRTPAQAKMTLRRKPKAPHYVTFAVNSLGEIPEAWRQYLFLS</sequence>
<comment type="caution">
    <text evidence="2">The sequence shown here is derived from an EMBL/GenBank/DDBJ whole genome shotgun (WGS) entry which is preliminary data.</text>
</comment>
<name>A0A7C1SGE1_UNCW3</name>
<dbReference type="SMART" id="SM00507">
    <property type="entry name" value="HNHc"/>
    <property type="match status" value="1"/>
</dbReference>
<dbReference type="CDD" id="cd00085">
    <property type="entry name" value="HNHc"/>
    <property type="match status" value="1"/>
</dbReference>
<dbReference type="GO" id="GO:0004519">
    <property type="term" value="F:endonuclease activity"/>
    <property type="evidence" value="ECO:0007669"/>
    <property type="project" value="UniProtKB-KW"/>
</dbReference>